<dbReference type="Pfam" id="PF00679">
    <property type="entry name" value="EFG_C"/>
    <property type="match status" value="1"/>
</dbReference>
<reference evidence="7 8" key="1">
    <citation type="journal article" date="2011" name="J. Bacteriol.">
        <title>Genome sequence of Chthoniobacter flavus Ellin428, an aerobic heterotrophic soil bacterium.</title>
        <authorList>
            <person name="Kant R."/>
            <person name="van Passel M.W."/>
            <person name="Palva A."/>
            <person name="Lucas S."/>
            <person name="Lapidus A."/>
            <person name="Glavina Del Rio T."/>
            <person name="Dalin E."/>
            <person name="Tice H."/>
            <person name="Bruce D."/>
            <person name="Goodwin L."/>
            <person name="Pitluck S."/>
            <person name="Larimer F.W."/>
            <person name="Land M.L."/>
            <person name="Hauser L."/>
            <person name="Sangwan P."/>
            <person name="de Vos W.M."/>
            <person name="Janssen P.H."/>
            <person name="Smidt H."/>
        </authorList>
    </citation>
    <scope>NUCLEOTIDE SEQUENCE [LARGE SCALE GENOMIC DNA]</scope>
    <source>
        <strain evidence="7 8">Ellin428</strain>
    </source>
</reference>
<evidence type="ECO:0000256" key="4">
    <source>
        <dbReference type="ARBA" id="ARBA00023134"/>
    </source>
</evidence>
<dbReference type="SUPFAM" id="SSF54980">
    <property type="entry name" value="EF-G C-terminal domain-like"/>
    <property type="match status" value="2"/>
</dbReference>
<sequence length="694" mass="76196">MNTQRTADLRNFAIVGHASAGKTMLAEAMLMCSGVIGRMGSVANGTTVSDYHVSESSTKSPPRPRCYTPSGRGRKFNIIDTPGYLDFLSESLAAFKCSSIFAVVVVHAQHGIGVGTERVWKCATDRGIPKILVVNAMDKPNTRFDEVLAAAREHFGHRVFPLNVPANPGPGFNQILDVLRSDLVTYDATGRGKFREDPAVGPRKERVTQLHRELIELIAESDDTLLAKFFDEGGLSEEELRAGIHAAFQRQLFIPLFCISAETDIGVARLLDFIAKYGSSPRDRRVVAAHNGSDGAIEVPLDGPDPVVQVFKTMAEEHFGEMSFFRVYSGNISTGMELWNSQRNLTERIGQIYLLNGHDRAAVGSLQAGDIGAVVKLKDTHTGNTLCAASHPVTLPTTEYPKPVIHAALKTKAKGEEDRVAAGLATLHDEDPAFQFHVDPELHQTVVSAQGELHLEVVVERLRRRFNVHVDLAEPRVAFRETIKVPAEATYRHKKQTGGAGQFAEVALRIAPGPRDSGITFTESLSGQAVDRVYVPSVERGVQHACTEGIIAGFRAVDVTVDFHDGKMHPVDSNDISFQVAGYWAFKEAFAKAKPCLLEPIHKIEVRIPEECVGKVMGDLSSRRGNILGVDVDGVFQVIRAQVPAKELYRYSSQLRSLTGGRGLHSEEFSHYAEMPHELEQRMLEEAKRKRGGK</sequence>
<keyword evidence="4" id="KW-0342">GTP-binding</keyword>
<evidence type="ECO:0000256" key="2">
    <source>
        <dbReference type="ARBA" id="ARBA00022741"/>
    </source>
</evidence>
<dbReference type="NCBIfam" id="NF009381">
    <property type="entry name" value="PRK12740.1-5"/>
    <property type="match status" value="1"/>
</dbReference>
<dbReference type="Gene3D" id="3.30.230.10">
    <property type="match status" value="1"/>
</dbReference>
<dbReference type="InterPro" id="IPR009022">
    <property type="entry name" value="EFG_III"/>
</dbReference>
<dbReference type="InterPro" id="IPR005225">
    <property type="entry name" value="Small_GTP-bd"/>
</dbReference>
<keyword evidence="2" id="KW-0547">Nucleotide-binding</keyword>
<dbReference type="InterPro" id="IPR000640">
    <property type="entry name" value="EFG_V-like"/>
</dbReference>
<accession>B4DCF4</accession>
<dbReference type="CDD" id="cd04088">
    <property type="entry name" value="EFG_mtEFG_II"/>
    <property type="match status" value="1"/>
</dbReference>
<dbReference type="Gene3D" id="3.30.70.240">
    <property type="match status" value="1"/>
</dbReference>
<dbReference type="InterPro" id="IPR047872">
    <property type="entry name" value="EFG_IV"/>
</dbReference>
<dbReference type="Proteomes" id="UP000005824">
    <property type="component" value="Unassembled WGS sequence"/>
</dbReference>
<evidence type="ECO:0000259" key="6">
    <source>
        <dbReference type="PROSITE" id="PS51722"/>
    </source>
</evidence>
<evidence type="ECO:0000256" key="5">
    <source>
        <dbReference type="ARBA" id="ARBA00024731"/>
    </source>
</evidence>
<dbReference type="RefSeq" id="WP_006983912.1">
    <property type="nucleotide sequence ID" value="NZ_ABVL01000048.1"/>
</dbReference>
<dbReference type="Pfam" id="PF22042">
    <property type="entry name" value="EF-G_D2"/>
    <property type="match status" value="1"/>
</dbReference>
<dbReference type="Pfam" id="PF00009">
    <property type="entry name" value="GTP_EFTU"/>
    <property type="match status" value="1"/>
</dbReference>
<feature type="domain" description="Tr-type G" evidence="6">
    <location>
        <begin position="7"/>
        <end position="282"/>
    </location>
</feature>
<proteinExistence type="predicted"/>
<evidence type="ECO:0000313" key="8">
    <source>
        <dbReference type="Proteomes" id="UP000005824"/>
    </source>
</evidence>
<dbReference type="PANTHER" id="PTHR43261:SF6">
    <property type="entry name" value="ELONGATION FACTOR G-LIKE PROTEIN"/>
    <property type="match status" value="1"/>
</dbReference>
<evidence type="ECO:0000256" key="3">
    <source>
        <dbReference type="ARBA" id="ARBA00022768"/>
    </source>
</evidence>
<dbReference type="InterPro" id="IPR020568">
    <property type="entry name" value="Ribosomal_Su5_D2-typ_SF"/>
</dbReference>
<dbReference type="InterPro" id="IPR009000">
    <property type="entry name" value="Transl_B-barrel_sf"/>
</dbReference>
<organism evidence="7 8">
    <name type="scientific">Chthoniobacter flavus Ellin428</name>
    <dbReference type="NCBI Taxonomy" id="497964"/>
    <lineage>
        <taxon>Bacteria</taxon>
        <taxon>Pseudomonadati</taxon>
        <taxon>Verrucomicrobiota</taxon>
        <taxon>Spartobacteria</taxon>
        <taxon>Chthoniobacterales</taxon>
        <taxon>Chthoniobacteraceae</taxon>
        <taxon>Chthoniobacter</taxon>
    </lineage>
</organism>
<dbReference type="InterPro" id="IPR027417">
    <property type="entry name" value="P-loop_NTPase"/>
</dbReference>
<name>B4DCF4_9BACT</name>
<dbReference type="Gene3D" id="3.40.50.300">
    <property type="entry name" value="P-loop containing nucleotide triphosphate hydrolases"/>
    <property type="match status" value="1"/>
</dbReference>
<dbReference type="SUPFAM" id="SSF50447">
    <property type="entry name" value="Translation proteins"/>
    <property type="match status" value="1"/>
</dbReference>
<dbReference type="GO" id="GO:0005525">
    <property type="term" value="F:GTP binding"/>
    <property type="evidence" value="ECO:0007669"/>
    <property type="project" value="UniProtKB-KW"/>
</dbReference>
<dbReference type="SUPFAM" id="SSF52540">
    <property type="entry name" value="P-loop containing nucleoside triphosphate hydrolases"/>
    <property type="match status" value="1"/>
</dbReference>
<keyword evidence="8" id="KW-1185">Reference proteome</keyword>
<dbReference type="Gene3D" id="3.30.70.870">
    <property type="entry name" value="Elongation Factor G (Translational Gtpase), domain 3"/>
    <property type="match status" value="1"/>
</dbReference>
<evidence type="ECO:0000256" key="1">
    <source>
        <dbReference type="ARBA" id="ARBA00017872"/>
    </source>
</evidence>
<dbReference type="InterPro" id="IPR005517">
    <property type="entry name" value="Transl_elong_EFG/EF2_IV"/>
</dbReference>
<dbReference type="CDD" id="cd03713">
    <property type="entry name" value="EFG_mtEFG_C"/>
    <property type="match status" value="1"/>
</dbReference>
<dbReference type="PROSITE" id="PS51722">
    <property type="entry name" value="G_TR_2"/>
    <property type="match status" value="1"/>
</dbReference>
<dbReference type="GO" id="GO:0032790">
    <property type="term" value="P:ribosome disassembly"/>
    <property type="evidence" value="ECO:0007669"/>
    <property type="project" value="TreeGrafter"/>
</dbReference>
<comment type="caution">
    <text evidence="7">The sequence shown here is derived from an EMBL/GenBank/DDBJ whole genome shotgun (WGS) entry which is preliminary data.</text>
</comment>
<dbReference type="InterPro" id="IPR053905">
    <property type="entry name" value="EF-G-like_DII"/>
</dbReference>
<dbReference type="Pfam" id="PF14492">
    <property type="entry name" value="EFG_III"/>
    <property type="match status" value="1"/>
</dbReference>
<dbReference type="InterPro" id="IPR041095">
    <property type="entry name" value="EFG_II"/>
</dbReference>
<dbReference type="InterPro" id="IPR035649">
    <property type="entry name" value="EFG_V"/>
</dbReference>
<dbReference type="SMART" id="SM00838">
    <property type="entry name" value="EFG_C"/>
    <property type="match status" value="1"/>
</dbReference>
<dbReference type="Pfam" id="PF03764">
    <property type="entry name" value="EFG_IV"/>
    <property type="match status" value="1"/>
</dbReference>
<protein>
    <recommendedName>
        <fullName evidence="1">Elongation factor G</fullName>
    </recommendedName>
</protein>
<comment type="function">
    <text evidence="5">Catalyzes the GTP-dependent ribosomal translocation step during translation elongation. During this step, the ribosome changes from the pre-translocational (PRE) to the post-translocational (POST) state as the newly formed A-site-bound peptidyl-tRNA and P-site-bound deacylated tRNA move to the P and E sites, respectively. Catalyzes the coordinated movement of the two tRNA molecules, the mRNA and conformational changes in the ribosome.</text>
</comment>
<dbReference type="GO" id="GO:0003924">
    <property type="term" value="F:GTPase activity"/>
    <property type="evidence" value="ECO:0007669"/>
    <property type="project" value="InterPro"/>
</dbReference>
<dbReference type="CDD" id="cd16262">
    <property type="entry name" value="EFG_III"/>
    <property type="match status" value="1"/>
</dbReference>
<dbReference type="InterPro" id="IPR035647">
    <property type="entry name" value="EFG_III/V"/>
</dbReference>
<evidence type="ECO:0000313" key="7">
    <source>
        <dbReference type="EMBL" id="EDY15903.1"/>
    </source>
</evidence>
<dbReference type="InParanoid" id="B4DCF4"/>
<dbReference type="PANTHER" id="PTHR43261">
    <property type="entry name" value="TRANSLATION ELONGATION FACTOR G-RELATED"/>
    <property type="match status" value="1"/>
</dbReference>
<dbReference type="NCBIfam" id="TIGR00231">
    <property type="entry name" value="small_GTP"/>
    <property type="match status" value="1"/>
</dbReference>
<keyword evidence="3" id="KW-0251">Elongation factor</keyword>
<dbReference type="AlphaFoldDB" id="B4DCF4"/>
<dbReference type="CDD" id="cd01434">
    <property type="entry name" value="EFG_mtEFG1_IV"/>
    <property type="match status" value="1"/>
</dbReference>
<dbReference type="eggNOG" id="COG0480">
    <property type="taxonomic scope" value="Bacteria"/>
</dbReference>
<dbReference type="SMART" id="SM00889">
    <property type="entry name" value="EFG_IV"/>
    <property type="match status" value="1"/>
</dbReference>
<dbReference type="STRING" id="497964.CfE428DRAFT_6595"/>
<dbReference type="InterPro" id="IPR000795">
    <property type="entry name" value="T_Tr_GTP-bd_dom"/>
</dbReference>
<gene>
    <name evidence="7" type="ORF">CfE428DRAFT_6595</name>
</gene>
<dbReference type="InterPro" id="IPR014721">
    <property type="entry name" value="Ribsml_uS5_D2-typ_fold_subgr"/>
</dbReference>
<keyword evidence="3" id="KW-0648">Protein biosynthesis</keyword>
<dbReference type="Gene3D" id="2.40.30.10">
    <property type="entry name" value="Translation factors"/>
    <property type="match status" value="1"/>
</dbReference>
<dbReference type="GO" id="GO:0003746">
    <property type="term" value="F:translation elongation factor activity"/>
    <property type="evidence" value="ECO:0007669"/>
    <property type="project" value="UniProtKB-KW"/>
</dbReference>
<dbReference type="SUPFAM" id="SSF54211">
    <property type="entry name" value="Ribosomal protein S5 domain 2-like"/>
    <property type="match status" value="1"/>
</dbReference>
<dbReference type="EMBL" id="ABVL01000048">
    <property type="protein sequence ID" value="EDY15903.1"/>
    <property type="molecule type" value="Genomic_DNA"/>
</dbReference>
<dbReference type="FunFam" id="3.30.70.240:FF:000001">
    <property type="entry name" value="Elongation factor G"/>
    <property type="match status" value="1"/>
</dbReference>